<keyword evidence="3" id="KW-1185">Reference proteome</keyword>
<evidence type="ECO:0000313" key="3">
    <source>
        <dbReference type="Proteomes" id="UP000479000"/>
    </source>
</evidence>
<feature type="compositionally biased region" description="Basic residues" evidence="1">
    <location>
        <begin position="191"/>
        <end position="204"/>
    </location>
</feature>
<accession>A0A6H5H022</accession>
<sequence>DHKTQPMKRFNFVIQLAELGPLADLAVGSFVAIYNPKRFFIHGLPSFYVGPHGVIAWLSISHVPFPQTIAFSCCNNVTEPVNSCSKIHDCSCHARRQPSEEQALVRTDVQPAPASLPSRHPELMTSSSGSRVQVQNDTLMDLPLPNSMDTNRASIGESPGDRNWLDDSDDRFTSVSQAAERLPTKLTLIPPKRKQSPKKPKRRRAISESSSSDNSIESDSSTLFLKPKIRRNPPRKNEFSRYSSGQKGQNYQNCSCGKLQQRQRRRFSPVPPSVLSQG</sequence>
<feature type="compositionally biased region" description="Low complexity" evidence="1">
    <location>
        <begin position="207"/>
        <end position="221"/>
    </location>
</feature>
<evidence type="ECO:0000313" key="2">
    <source>
        <dbReference type="EMBL" id="CAB0010339.1"/>
    </source>
</evidence>
<dbReference type="EMBL" id="CADCXU010023001">
    <property type="protein sequence ID" value="CAB0010339.1"/>
    <property type="molecule type" value="Genomic_DNA"/>
</dbReference>
<feature type="compositionally biased region" description="Polar residues" evidence="1">
    <location>
        <begin position="124"/>
        <end position="138"/>
    </location>
</feature>
<evidence type="ECO:0000256" key="1">
    <source>
        <dbReference type="SAM" id="MobiDB-lite"/>
    </source>
</evidence>
<dbReference type="Proteomes" id="UP000479000">
    <property type="component" value="Unassembled WGS sequence"/>
</dbReference>
<feature type="non-terminal residue" evidence="2">
    <location>
        <position position="1"/>
    </location>
</feature>
<dbReference type="AlphaFoldDB" id="A0A6H5H022"/>
<gene>
    <name evidence="2" type="ORF">NTEN_LOCUS15384</name>
</gene>
<proteinExistence type="predicted"/>
<feature type="region of interest" description="Disordered" evidence="1">
    <location>
        <begin position="110"/>
        <end position="278"/>
    </location>
</feature>
<protein>
    <submittedName>
        <fullName evidence="2">Uncharacterized protein</fullName>
    </submittedName>
</protein>
<feature type="compositionally biased region" description="Polar residues" evidence="1">
    <location>
        <begin position="240"/>
        <end position="260"/>
    </location>
</feature>
<reference evidence="2 3" key="1">
    <citation type="submission" date="2020-02" db="EMBL/GenBank/DDBJ databases">
        <authorList>
            <person name="Ferguson B K."/>
        </authorList>
    </citation>
    <scope>NUCLEOTIDE SEQUENCE [LARGE SCALE GENOMIC DNA]</scope>
</reference>
<organism evidence="2 3">
    <name type="scientific">Nesidiocoris tenuis</name>
    <dbReference type="NCBI Taxonomy" id="355587"/>
    <lineage>
        <taxon>Eukaryota</taxon>
        <taxon>Metazoa</taxon>
        <taxon>Ecdysozoa</taxon>
        <taxon>Arthropoda</taxon>
        <taxon>Hexapoda</taxon>
        <taxon>Insecta</taxon>
        <taxon>Pterygota</taxon>
        <taxon>Neoptera</taxon>
        <taxon>Paraneoptera</taxon>
        <taxon>Hemiptera</taxon>
        <taxon>Heteroptera</taxon>
        <taxon>Panheteroptera</taxon>
        <taxon>Cimicomorpha</taxon>
        <taxon>Miridae</taxon>
        <taxon>Dicyphina</taxon>
        <taxon>Nesidiocoris</taxon>
    </lineage>
</organism>
<name>A0A6H5H022_9HEMI</name>